<dbReference type="GO" id="GO:0003700">
    <property type="term" value="F:DNA-binding transcription factor activity"/>
    <property type="evidence" value="ECO:0007669"/>
    <property type="project" value="InterPro"/>
</dbReference>
<evidence type="ECO:0000256" key="1">
    <source>
        <dbReference type="ARBA" id="ARBA00023015"/>
    </source>
</evidence>
<dbReference type="PROSITE" id="PS50987">
    <property type="entry name" value="HTH_ARSR_2"/>
    <property type="match status" value="1"/>
</dbReference>
<dbReference type="STRING" id="1077972.ARGLB_064_00420"/>
<evidence type="ECO:0000313" key="6">
    <source>
        <dbReference type="Proteomes" id="UP000003828"/>
    </source>
</evidence>
<organism evidence="5 6">
    <name type="scientific">Arthrobacter globiformis (strain ATCC 8010 / DSM 20124 / JCM 1332 / NBRC 12137 / NCIMB 8907 / NRRL B-2979 / 168)</name>
    <dbReference type="NCBI Taxonomy" id="1077972"/>
    <lineage>
        <taxon>Bacteria</taxon>
        <taxon>Bacillati</taxon>
        <taxon>Actinomycetota</taxon>
        <taxon>Actinomycetes</taxon>
        <taxon>Micrococcales</taxon>
        <taxon>Micrococcaceae</taxon>
        <taxon>Arthrobacter</taxon>
    </lineage>
</organism>
<name>H0QN79_ARTG1</name>
<gene>
    <name evidence="5" type="ORF">ARGLB_064_00420</name>
</gene>
<dbReference type="PRINTS" id="PR00778">
    <property type="entry name" value="HTHARSR"/>
</dbReference>
<dbReference type="NCBIfam" id="NF033788">
    <property type="entry name" value="HTH_metalloreg"/>
    <property type="match status" value="1"/>
</dbReference>
<dbReference type="InterPro" id="IPR036390">
    <property type="entry name" value="WH_DNA-bd_sf"/>
</dbReference>
<dbReference type="PANTHER" id="PTHR33154:SF33">
    <property type="entry name" value="TRANSCRIPTIONAL REPRESSOR SDPR"/>
    <property type="match status" value="1"/>
</dbReference>
<feature type="domain" description="HTH arsR-type" evidence="4">
    <location>
        <begin position="1"/>
        <end position="88"/>
    </location>
</feature>
<dbReference type="CDD" id="cd00090">
    <property type="entry name" value="HTH_ARSR"/>
    <property type="match status" value="1"/>
</dbReference>
<keyword evidence="1" id="KW-0805">Transcription regulation</keyword>
<keyword evidence="2" id="KW-0238">DNA-binding</keyword>
<dbReference type="SMART" id="SM00418">
    <property type="entry name" value="HTH_ARSR"/>
    <property type="match status" value="1"/>
</dbReference>
<sequence length="90" mass="10017">MKQLVAPVMESETRQRIISLLYSAPQGPTEIASMLGLSQPYISNHLAALKSHHLVKCHREGRKAVYELEDEARVAMMAALASFERSPLDP</sequence>
<dbReference type="RefSeq" id="WP_003802553.1">
    <property type="nucleotide sequence ID" value="NZ_BAEG01000064.1"/>
</dbReference>
<dbReference type="Pfam" id="PF01022">
    <property type="entry name" value="HTH_5"/>
    <property type="match status" value="1"/>
</dbReference>
<dbReference type="InterPro" id="IPR051081">
    <property type="entry name" value="HTH_MetalResp_TranReg"/>
</dbReference>
<dbReference type="Proteomes" id="UP000003828">
    <property type="component" value="Unassembled WGS sequence"/>
</dbReference>
<evidence type="ECO:0000256" key="2">
    <source>
        <dbReference type="ARBA" id="ARBA00023125"/>
    </source>
</evidence>
<dbReference type="EMBL" id="BAEG01000064">
    <property type="protein sequence ID" value="GAB14280.1"/>
    <property type="molecule type" value="Genomic_DNA"/>
</dbReference>
<protein>
    <submittedName>
        <fullName evidence="5">Putative ArsR family transcriptional regulator</fullName>
    </submittedName>
</protein>
<dbReference type="PANTHER" id="PTHR33154">
    <property type="entry name" value="TRANSCRIPTIONAL REGULATOR, ARSR FAMILY"/>
    <property type="match status" value="1"/>
</dbReference>
<accession>H0QN79</accession>
<dbReference type="InterPro" id="IPR036388">
    <property type="entry name" value="WH-like_DNA-bd_sf"/>
</dbReference>
<dbReference type="GO" id="GO:0003677">
    <property type="term" value="F:DNA binding"/>
    <property type="evidence" value="ECO:0007669"/>
    <property type="project" value="UniProtKB-KW"/>
</dbReference>
<keyword evidence="3" id="KW-0804">Transcription</keyword>
<evidence type="ECO:0000259" key="4">
    <source>
        <dbReference type="PROSITE" id="PS50987"/>
    </source>
</evidence>
<dbReference type="InterPro" id="IPR011991">
    <property type="entry name" value="ArsR-like_HTH"/>
</dbReference>
<keyword evidence="6" id="KW-1185">Reference proteome</keyword>
<evidence type="ECO:0000313" key="5">
    <source>
        <dbReference type="EMBL" id="GAB14280.1"/>
    </source>
</evidence>
<dbReference type="InterPro" id="IPR001845">
    <property type="entry name" value="HTH_ArsR_DNA-bd_dom"/>
</dbReference>
<dbReference type="AlphaFoldDB" id="H0QN79"/>
<reference evidence="5 6" key="1">
    <citation type="submission" date="2011-12" db="EMBL/GenBank/DDBJ databases">
        <title>Whole genome shotgun sequence of Arthrobacter globiformis NBRC 12137.</title>
        <authorList>
            <person name="Miyazawa S."/>
            <person name="Hosoyama A."/>
            <person name="Tsuchikane K."/>
            <person name="Katsumata H."/>
            <person name="Yamazaki S."/>
            <person name="Fujita N."/>
        </authorList>
    </citation>
    <scope>NUCLEOTIDE SEQUENCE [LARGE SCALE GENOMIC DNA]</scope>
    <source>
        <strain evidence="5 6">NBRC 12137</strain>
    </source>
</reference>
<dbReference type="Gene3D" id="1.10.10.10">
    <property type="entry name" value="Winged helix-like DNA-binding domain superfamily/Winged helix DNA-binding domain"/>
    <property type="match status" value="1"/>
</dbReference>
<proteinExistence type="predicted"/>
<dbReference type="SUPFAM" id="SSF46785">
    <property type="entry name" value="Winged helix' DNA-binding domain"/>
    <property type="match status" value="1"/>
</dbReference>
<comment type="caution">
    <text evidence="5">The sequence shown here is derived from an EMBL/GenBank/DDBJ whole genome shotgun (WGS) entry which is preliminary data.</text>
</comment>
<evidence type="ECO:0000256" key="3">
    <source>
        <dbReference type="ARBA" id="ARBA00023163"/>
    </source>
</evidence>